<organism evidence="2 3">
    <name type="scientific">Glossina palpalis gambiensis</name>
    <dbReference type="NCBI Taxonomy" id="67801"/>
    <lineage>
        <taxon>Eukaryota</taxon>
        <taxon>Metazoa</taxon>
        <taxon>Ecdysozoa</taxon>
        <taxon>Arthropoda</taxon>
        <taxon>Hexapoda</taxon>
        <taxon>Insecta</taxon>
        <taxon>Pterygota</taxon>
        <taxon>Neoptera</taxon>
        <taxon>Endopterygota</taxon>
        <taxon>Diptera</taxon>
        <taxon>Brachycera</taxon>
        <taxon>Muscomorpha</taxon>
        <taxon>Hippoboscoidea</taxon>
        <taxon>Glossinidae</taxon>
        <taxon>Glossina</taxon>
    </lineage>
</organism>
<sequence>MHGSRYQVGLERATADITSDENSYTVRRLDVDDMTYVISYEFPRQMEVYVRRTGLTALIALRIRIGLAAKLIIILEKTEQIAPNKLGNMADRSTKMKEPQPDENN</sequence>
<feature type="compositionally biased region" description="Basic and acidic residues" evidence="1">
    <location>
        <begin position="92"/>
        <end position="105"/>
    </location>
</feature>
<dbReference type="EnsemblMetazoa" id="GPPI025099-RA">
    <property type="protein sequence ID" value="GPPI025099-PA"/>
    <property type="gene ID" value="GPPI025099"/>
</dbReference>
<evidence type="ECO:0000313" key="2">
    <source>
        <dbReference type="EnsemblMetazoa" id="GPPI025099-PA"/>
    </source>
</evidence>
<dbReference type="AlphaFoldDB" id="A0A1B0BBS3"/>
<dbReference type="Proteomes" id="UP000092460">
    <property type="component" value="Unassembled WGS sequence"/>
</dbReference>
<reference evidence="2" key="2">
    <citation type="submission" date="2020-05" db="UniProtKB">
        <authorList>
            <consortium name="EnsemblMetazoa"/>
        </authorList>
    </citation>
    <scope>IDENTIFICATION</scope>
    <source>
        <strain evidence="2">IAEA</strain>
    </source>
</reference>
<feature type="region of interest" description="Disordered" evidence="1">
    <location>
        <begin position="86"/>
        <end position="105"/>
    </location>
</feature>
<keyword evidence="3" id="KW-1185">Reference proteome</keyword>
<name>A0A1B0BBS3_9MUSC</name>
<evidence type="ECO:0000256" key="1">
    <source>
        <dbReference type="SAM" id="MobiDB-lite"/>
    </source>
</evidence>
<evidence type="ECO:0000313" key="3">
    <source>
        <dbReference type="Proteomes" id="UP000092460"/>
    </source>
</evidence>
<proteinExistence type="predicted"/>
<dbReference type="STRING" id="67801.A0A1B0BBS3"/>
<dbReference type="EMBL" id="JXJN01011617">
    <property type="status" value="NOT_ANNOTATED_CDS"/>
    <property type="molecule type" value="Genomic_DNA"/>
</dbReference>
<accession>A0A1B0BBS3</accession>
<protein>
    <submittedName>
        <fullName evidence="2">Uncharacterized protein</fullName>
    </submittedName>
</protein>
<reference evidence="3" key="1">
    <citation type="submission" date="2015-01" db="EMBL/GenBank/DDBJ databases">
        <authorList>
            <person name="Aksoy S."/>
            <person name="Warren W."/>
            <person name="Wilson R.K."/>
        </authorList>
    </citation>
    <scope>NUCLEOTIDE SEQUENCE [LARGE SCALE GENOMIC DNA]</scope>
    <source>
        <strain evidence="3">IAEA</strain>
    </source>
</reference>
<dbReference type="VEuPathDB" id="VectorBase:GPPI025099"/>